<reference evidence="1 2" key="1">
    <citation type="submission" date="2015-07" db="EMBL/GenBank/DDBJ databases">
        <title>The genome of Eufriesea mexicana.</title>
        <authorList>
            <person name="Pan H."/>
            <person name="Kapheim K."/>
        </authorList>
    </citation>
    <scope>NUCLEOTIDE SEQUENCE [LARGE SCALE GENOMIC DNA]</scope>
    <source>
        <strain evidence="1">0111107269</strain>
        <tissue evidence="1">Whole body</tissue>
    </source>
</reference>
<dbReference type="Proteomes" id="UP000250275">
    <property type="component" value="Unassembled WGS sequence"/>
</dbReference>
<name>A0A310SCT0_9HYME</name>
<dbReference type="AlphaFoldDB" id="A0A310SCT0"/>
<proteinExistence type="predicted"/>
<evidence type="ECO:0000313" key="1">
    <source>
        <dbReference type="EMBL" id="OAD57977.1"/>
    </source>
</evidence>
<sequence>MEADEEMVKMLSKCTINRATLQKDRLSVDHLSYICSLTIAEIVRYAEIINFIVITIIPNNNRNDAL</sequence>
<keyword evidence="2" id="KW-1185">Reference proteome</keyword>
<organism evidence="1 2">
    <name type="scientific">Eufriesea mexicana</name>
    <dbReference type="NCBI Taxonomy" id="516756"/>
    <lineage>
        <taxon>Eukaryota</taxon>
        <taxon>Metazoa</taxon>
        <taxon>Ecdysozoa</taxon>
        <taxon>Arthropoda</taxon>
        <taxon>Hexapoda</taxon>
        <taxon>Insecta</taxon>
        <taxon>Pterygota</taxon>
        <taxon>Neoptera</taxon>
        <taxon>Endopterygota</taxon>
        <taxon>Hymenoptera</taxon>
        <taxon>Apocrita</taxon>
        <taxon>Aculeata</taxon>
        <taxon>Apoidea</taxon>
        <taxon>Anthophila</taxon>
        <taxon>Apidae</taxon>
        <taxon>Eufriesea</taxon>
    </lineage>
</organism>
<protein>
    <submittedName>
        <fullName evidence="1">Uncharacterized protein</fullName>
    </submittedName>
</protein>
<evidence type="ECO:0000313" key="2">
    <source>
        <dbReference type="Proteomes" id="UP000250275"/>
    </source>
</evidence>
<accession>A0A310SCT0</accession>
<dbReference type="EMBL" id="KQ761221">
    <property type="protein sequence ID" value="OAD57977.1"/>
    <property type="molecule type" value="Genomic_DNA"/>
</dbReference>
<gene>
    <name evidence="1" type="ORF">WN48_00943</name>
</gene>